<reference evidence="3 4" key="1">
    <citation type="submission" date="2020-12" db="EMBL/GenBank/DDBJ databases">
        <title>Chryseobacterium endoalhailicus sp. nov., isolated from seed of leguminous plant.</title>
        <authorList>
            <person name="Zhang X."/>
        </authorList>
    </citation>
    <scope>NUCLEOTIDE SEQUENCE [LARGE SCALE GENOMIC DNA]</scope>
    <source>
        <strain evidence="3 4">L7</strain>
    </source>
</reference>
<dbReference type="SUPFAM" id="SSF54427">
    <property type="entry name" value="NTF2-like"/>
    <property type="match status" value="1"/>
</dbReference>
<name>A0ABS1QG48_9FLAO</name>
<dbReference type="InterPro" id="IPR032710">
    <property type="entry name" value="NTF2-like_dom_sf"/>
</dbReference>
<organism evidence="3 4">
    <name type="scientific">Chryseobacterium endalhagicum</name>
    <dbReference type="NCBI Taxonomy" id="2797638"/>
    <lineage>
        <taxon>Bacteria</taxon>
        <taxon>Pseudomonadati</taxon>
        <taxon>Bacteroidota</taxon>
        <taxon>Flavobacteriia</taxon>
        <taxon>Flavobacteriales</taxon>
        <taxon>Weeksellaceae</taxon>
        <taxon>Chryseobacterium group</taxon>
        <taxon>Chryseobacterium</taxon>
    </lineage>
</organism>
<dbReference type="Pfam" id="PF14534">
    <property type="entry name" value="DUF4440"/>
    <property type="match status" value="1"/>
</dbReference>
<keyword evidence="4" id="KW-1185">Reference proteome</keyword>
<evidence type="ECO:0000313" key="4">
    <source>
        <dbReference type="Proteomes" id="UP000661696"/>
    </source>
</evidence>
<dbReference type="Proteomes" id="UP000661696">
    <property type="component" value="Unassembled WGS sequence"/>
</dbReference>
<proteinExistence type="predicted"/>
<feature type="domain" description="DUF4440" evidence="2">
    <location>
        <begin position="41"/>
        <end position="136"/>
    </location>
</feature>
<feature type="signal peptide" evidence="1">
    <location>
        <begin position="1"/>
        <end position="18"/>
    </location>
</feature>
<dbReference type="InterPro" id="IPR027843">
    <property type="entry name" value="DUF4440"/>
</dbReference>
<dbReference type="EMBL" id="JAELVM010000002">
    <property type="protein sequence ID" value="MBL1221587.1"/>
    <property type="molecule type" value="Genomic_DNA"/>
</dbReference>
<sequence>MKKLSLFFLLLSFTFWNAQNAETFQKEGKLFESIKTLDHYLQQNDEKIVEMLAPDVSFGHSNGWVQNFEDFKKDFSSKKVIYKDIHQTELSEFKKYKNTASIRRKIKVAGTYKNQDFEMNLALLEIWIKKNSGWKLWSRQSVEIKP</sequence>
<protein>
    <submittedName>
        <fullName evidence="3">Nuclear transport factor 2 family protein</fullName>
    </submittedName>
</protein>
<dbReference type="Gene3D" id="3.10.450.50">
    <property type="match status" value="1"/>
</dbReference>
<evidence type="ECO:0000256" key="1">
    <source>
        <dbReference type="SAM" id="SignalP"/>
    </source>
</evidence>
<comment type="caution">
    <text evidence="3">The sequence shown here is derived from an EMBL/GenBank/DDBJ whole genome shotgun (WGS) entry which is preliminary data.</text>
</comment>
<keyword evidence="1" id="KW-0732">Signal</keyword>
<accession>A0ABS1QG48</accession>
<gene>
    <name evidence="3" type="ORF">JET18_12115</name>
</gene>
<evidence type="ECO:0000313" key="3">
    <source>
        <dbReference type="EMBL" id="MBL1221587.1"/>
    </source>
</evidence>
<feature type="chain" id="PRO_5046266418" evidence="1">
    <location>
        <begin position="19"/>
        <end position="146"/>
    </location>
</feature>
<evidence type="ECO:0000259" key="2">
    <source>
        <dbReference type="Pfam" id="PF14534"/>
    </source>
</evidence>
<dbReference type="RefSeq" id="WP_202091357.1">
    <property type="nucleotide sequence ID" value="NZ_JAELVM010000002.1"/>
</dbReference>